<gene>
    <name evidence="2" type="ORF">C5C40_12460</name>
</gene>
<evidence type="ECO:0000313" key="3">
    <source>
        <dbReference type="Proteomes" id="UP000239698"/>
    </source>
</evidence>
<keyword evidence="3" id="KW-1185">Reference proteome</keyword>
<proteinExistence type="predicted"/>
<dbReference type="Proteomes" id="UP000239698">
    <property type="component" value="Unassembled WGS sequence"/>
</dbReference>
<accession>A0ABX5A9A4</accession>
<evidence type="ECO:0000256" key="1">
    <source>
        <dbReference type="SAM" id="MobiDB-lite"/>
    </source>
</evidence>
<sequence length="98" mass="10083">MMTLAIGGVVVPATSASADSGPVSGNKSCSSPTPYVQINSTSKGRINHEAGGGTVGHWNNGSTYTDRYSATDYTSAYWRVFLTGSGGDISYANAVCHS</sequence>
<evidence type="ECO:0008006" key="4">
    <source>
        <dbReference type="Google" id="ProtNLM"/>
    </source>
</evidence>
<protein>
    <recommendedName>
        <fullName evidence="4">Lactococcin 972 family bacteriocin</fullName>
    </recommendedName>
</protein>
<comment type="caution">
    <text evidence="2">The sequence shown here is derived from an EMBL/GenBank/DDBJ whole genome shotgun (WGS) entry which is preliminary data.</text>
</comment>
<evidence type="ECO:0000313" key="2">
    <source>
        <dbReference type="EMBL" id="PPH74843.1"/>
    </source>
</evidence>
<organism evidence="2 3">
    <name type="scientific">Rathayibacter rathayi</name>
    <name type="common">Corynebacterium rathayi</name>
    <dbReference type="NCBI Taxonomy" id="33887"/>
    <lineage>
        <taxon>Bacteria</taxon>
        <taxon>Bacillati</taxon>
        <taxon>Actinomycetota</taxon>
        <taxon>Actinomycetes</taxon>
        <taxon>Micrococcales</taxon>
        <taxon>Microbacteriaceae</taxon>
        <taxon>Rathayibacter</taxon>
    </lineage>
</organism>
<dbReference type="EMBL" id="PSVT01000031">
    <property type="protein sequence ID" value="PPH74843.1"/>
    <property type="molecule type" value="Genomic_DNA"/>
</dbReference>
<feature type="region of interest" description="Disordered" evidence="1">
    <location>
        <begin position="14"/>
        <end position="34"/>
    </location>
</feature>
<reference evidence="2 3" key="1">
    <citation type="submission" date="2018-02" db="EMBL/GenBank/DDBJ databases">
        <title>Bacteriophage NCPPB3778 and a type I-E CRISPR drive the evolution of the US Biological Select Agent, Rathayibacter toxicus.</title>
        <authorList>
            <person name="Davis E.W.II."/>
            <person name="Tabima J.F."/>
            <person name="Weisberg A.J."/>
            <person name="Lopes L.D."/>
            <person name="Wiseman M.S."/>
            <person name="Wiseman M.S."/>
            <person name="Pupko T."/>
            <person name="Belcher M.S."/>
            <person name="Sechler A.J."/>
            <person name="Tancos M.A."/>
            <person name="Schroeder B.K."/>
            <person name="Murray T.D."/>
            <person name="Luster D.G."/>
            <person name="Schneider W.L."/>
            <person name="Rogers E."/>
            <person name="Andreote F.D."/>
            <person name="Grunwald N.J."/>
            <person name="Putnam M.L."/>
            <person name="Chang J.H."/>
        </authorList>
    </citation>
    <scope>NUCLEOTIDE SEQUENCE [LARGE SCALE GENOMIC DNA]</scope>
    <source>
        <strain evidence="2 3">AY1D6</strain>
    </source>
</reference>
<name>A0ABX5A9A4_RATRA</name>